<evidence type="ECO:0000313" key="4">
    <source>
        <dbReference type="Proteomes" id="UP001162098"/>
    </source>
</evidence>
<dbReference type="Gene3D" id="3.30.710.10">
    <property type="entry name" value="Potassium Channel Kv1.1, Chain A"/>
    <property type="match status" value="1"/>
</dbReference>
<dbReference type="Proteomes" id="UP001162098">
    <property type="component" value="Segment"/>
</dbReference>
<dbReference type="InterPro" id="IPR011333">
    <property type="entry name" value="SKP1/BTB/POZ_sf"/>
</dbReference>
<keyword evidence="4" id="KW-1185">Reference proteome</keyword>
<organism evidence="3 4">
    <name type="scientific">Medusavirus stheno T3</name>
    <dbReference type="NCBI Taxonomy" id="3069717"/>
    <lineage>
        <taxon>Viruses</taxon>
        <taxon>Varidnaviria</taxon>
        <taxon>Bamfordvirae</taxon>
        <taxon>Nucleocytoviricota</taxon>
        <taxon>Megaviricetes</taxon>
        <taxon>Mamonoviridae</taxon>
        <taxon>Medusavirus</taxon>
        <taxon>Medusavirus sthenus</taxon>
    </lineage>
</organism>
<proteinExistence type="inferred from homology"/>
<comment type="similarity">
    <text evidence="1">Belongs to the mimivirus BTB/WD family.</text>
</comment>
<reference evidence="3 4" key="1">
    <citation type="submission" date="2020-09" db="EMBL/GenBank/DDBJ databases">
        <authorList>
            <person name="Zhang R."/>
            <person name="Garcia K."/>
            <person name="Ogata H."/>
        </authorList>
    </citation>
    <scope>NUCLEOTIDE SEQUENCE [LARGE SCALE GENOMIC DNA]</scope>
    <source>
        <strain evidence="4">stheno</strain>
    </source>
</reference>
<dbReference type="EMBL" id="MW018138">
    <property type="protein sequence ID" value="QPB44574.1"/>
    <property type="molecule type" value="Genomic_DNA"/>
</dbReference>
<accession>A0A7S8BD77</accession>
<name>A0A7S8BD77_9VIRU</name>
<dbReference type="PROSITE" id="PS50097">
    <property type="entry name" value="BTB"/>
    <property type="match status" value="1"/>
</dbReference>
<dbReference type="InterPro" id="IPR000210">
    <property type="entry name" value="BTB/POZ_dom"/>
</dbReference>
<feature type="domain" description="BTB" evidence="2">
    <location>
        <begin position="17"/>
        <end position="89"/>
    </location>
</feature>
<evidence type="ECO:0000313" key="3">
    <source>
        <dbReference type="EMBL" id="QPB44574.1"/>
    </source>
</evidence>
<sequence length="264" mass="28962">MARKNPLAEMLRSGFGADVFIELSPPEMSLNMHSSVLGCACPYFKRLFSDDARPRPDGKFRVTELAGFDAVAVTIFLVDMYGLRADPDKGYEPSDDEQLGISVGTPYIGLLYDVGRHLGMPLPPYVRYGDPDAYVHVMSNGSGLHFGDGGPSYAMPIDAARDRQIVVDYVVNKYNATLHARVLSDDGVAALNAWLGRDMVSSLELVDTDQWDTNHGAYTYVQCHLKINGRVVWHGKRACHLTAKSIGMAKAVEAFLSDTVVNQS</sequence>
<dbReference type="CDD" id="cd18186">
    <property type="entry name" value="BTB_POZ_ZBTB_KLHL-like"/>
    <property type="match status" value="1"/>
</dbReference>
<dbReference type="Pfam" id="PF00651">
    <property type="entry name" value="BTB"/>
    <property type="match status" value="1"/>
</dbReference>
<protein>
    <submittedName>
        <fullName evidence="3">BTB/POZ domain-containing protein</fullName>
    </submittedName>
</protein>
<dbReference type="KEGG" id="vg:80543770"/>
<evidence type="ECO:0000259" key="2">
    <source>
        <dbReference type="PROSITE" id="PS50097"/>
    </source>
</evidence>
<evidence type="ECO:0000256" key="1">
    <source>
        <dbReference type="ARBA" id="ARBA00006497"/>
    </source>
</evidence>
<dbReference type="SUPFAM" id="SSF54695">
    <property type="entry name" value="POZ domain"/>
    <property type="match status" value="1"/>
</dbReference>